<reference evidence="1" key="1">
    <citation type="submission" date="2016-10" db="EMBL/GenBank/DDBJ databases">
        <title>Sequence of Gallionella enrichment culture.</title>
        <authorList>
            <person name="Poehlein A."/>
            <person name="Muehling M."/>
            <person name="Daniel R."/>
        </authorList>
    </citation>
    <scope>NUCLEOTIDE SEQUENCE</scope>
</reference>
<gene>
    <name evidence="1" type="ORF">GALL_121550</name>
</gene>
<dbReference type="EMBL" id="MLJW01000048">
    <property type="protein sequence ID" value="OIR05720.1"/>
    <property type="molecule type" value="Genomic_DNA"/>
</dbReference>
<accession>A0A1J5SNU9</accession>
<dbReference type="GO" id="GO:0016485">
    <property type="term" value="P:protein processing"/>
    <property type="evidence" value="ECO:0007669"/>
    <property type="project" value="TreeGrafter"/>
</dbReference>
<dbReference type="AlphaFoldDB" id="A0A1J5SNU9"/>
<name>A0A1J5SNU9_9ZZZZ</name>
<dbReference type="PANTHER" id="PTHR30302:SF5">
    <property type="entry name" value="SLR1876 PROTEIN"/>
    <property type="match status" value="1"/>
</dbReference>
<comment type="caution">
    <text evidence="1">The sequence shown here is derived from an EMBL/GenBank/DDBJ whole genome shotgun (WGS) entry which is preliminary data.</text>
</comment>
<evidence type="ECO:0000313" key="1">
    <source>
        <dbReference type="EMBL" id="OIR05720.1"/>
    </source>
</evidence>
<dbReference type="Gene3D" id="3.40.50.1450">
    <property type="entry name" value="HybD-like"/>
    <property type="match status" value="1"/>
</dbReference>
<dbReference type="SUPFAM" id="SSF53163">
    <property type="entry name" value="HybD-like"/>
    <property type="match status" value="1"/>
</dbReference>
<dbReference type="GO" id="GO:0004175">
    <property type="term" value="F:endopeptidase activity"/>
    <property type="evidence" value="ECO:0007669"/>
    <property type="project" value="TreeGrafter"/>
</dbReference>
<dbReference type="InterPro" id="IPR023430">
    <property type="entry name" value="Pept_HybD-like_dom_sf"/>
</dbReference>
<dbReference type="PANTHER" id="PTHR30302">
    <property type="entry name" value="HYDROGENASE 1 MATURATION PROTEASE"/>
    <property type="match status" value="1"/>
</dbReference>
<dbReference type="NCBIfam" id="TIGR00072">
    <property type="entry name" value="hydrog_prot"/>
    <property type="match status" value="1"/>
</dbReference>
<dbReference type="GO" id="GO:0008047">
    <property type="term" value="F:enzyme activator activity"/>
    <property type="evidence" value="ECO:0007669"/>
    <property type="project" value="InterPro"/>
</dbReference>
<dbReference type="InterPro" id="IPR000671">
    <property type="entry name" value="Peptidase_A31"/>
</dbReference>
<organism evidence="1">
    <name type="scientific">mine drainage metagenome</name>
    <dbReference type="NCBI Taxonomy" id="410659"/>
    <lineage>
        <taxon>unclassified sequences</taxon>
        <taxon>metagenomes</taxon>
        <taxon>ecological metagenomes</taxon>
    </lineage>
</organism>
<sequence>MEKEILPNKIAVIGVGNTLRSDDGIGAHICSKIDELNLPFITTIIVQQLHVELIEELINYDSVIIADAAVTGNDVDLNSLVFNETQTTSSSHHMNANMLNALLQKIHGKKITINLCSVRGENFELGETLSPSAIANANKAVKIICDFITHNS</sequence>
<proteinExistence type="predicted"/>
<protein>
    <submittedName>
        <fullName evidence="1">Hydrogenase 2 maturation endopeptidase</fullName>
    </submittedName>
</protein>